<dbReference type="Pfam" id="PF00965">
    <property type="entry name" value="TIMP"/>
    <property type="match status" value="1"/>
</dbReference>
<dbReference type="InterPro" id="IPR027465">
    <property type="entry name" value="TIMP_C"/>
</dbReference>
<name>A0AAV7LW86_PLEWA</name>
<keyword evidence="12" id="KW-1185">Reference proteome</keyword>
<dbReference type="GO" id="GO:0005615">
    <property type="term" value="C:extracellular space"/>
    <property type="evidence" value="ECO:0007669"/>
    <property type="project" value="TreeGrafter"/>
</dbReference>
<evidence type="ECO:0000256" key="6">
    <source>
        <dbReference type="ARBA" id="ARBA00023157"/>
    </source>
</evidence>
<organism evidence="11 12">
    <name type="scientific">Pleurodeles waltl</name>
    <name type="common">Iberian ribbed newt</name>
    <dbReference type="NCBI Taxonomy" id="8319"/>
    <lineage>
        <taxon>Eukaryota</taxon>
        <taxon>Metazoa</taxon>
        <taxon>Chordata</taxon>
        <taxon>Craniata</taxon>
        <taxon>Vertebrata</taxon>
        <taxon>Euteleostomi</taxon>
        <taxon>Amphibia</taxon>
        <taxon>Batrachia</taxon>
        <taxon>Caudata</taxon>
        <taxon>Salamandroidea</taxon>
        <taxon>Salamandridae</taxon>
        <taxon>Pleurodelinae</taxon>
        <taxon>Pleurodeles</taxon>
    </lineage>
</organism>
<feature type="disulfide bond" evidence="9">
    <location>
        <begin position="142"/>
        <end position="147"/>
    </location>
</feature>
<keyword evidence="6 9" id="KW-1015">Disulfide bond</keyword>
<dbReference type="InterPro" id="IPR001134">
    <property type="entry name" value="Netrin_domain"/>
</dbReference>
<protein>
    <recommendedName>
        <fullName evidence="10">NTR domain-containing protein</fullName>
    </recommendedName>
</protein>
<evidence type="ECO:0000256" key="4">
    <source>
        <dbReference type="ARBA" id="ARBA00022608"/>
    </source>
</evidence>
<dbReference type="SUPFAM" id="SSF50242">
    <property type="entry name" value="TIMP-like"/>
    <property type="match status" value="1"/>
</dbReference>
<accession>A0AAV7LW86</accession>
<feature type="binding site" evidence="8">
    <location>
        <position position="14"/>
    </location>
    <ligand>
        <name>Zn(2+)</name>
        <dbReference type="ChEBI" id="CHEBI:29105"/>
        <note>ligand shared with metalloproteinase partner</note>
    </ligand>
</feature>
<dbReference type="Proteomes" id="UP001066276">
    <property type="component" value="Chromosome 10"/>
</dbReference>
<dbReference type="InterPro" id="IPR008993">
    <property type="entry name" value="TIMP-like_OB-fold"/>
</dbReference>
<evidence type="ECO:0000256" key="2">
    <source>
        <dbReference type="ARBA" id="ARBA00011027"/>
    </source>
</evidence>
<dbReference type="GO" id="GO:0051045">
    <property type="term" value="P:negative regulation of membrane protein ectodomain proteolysis"/>
    <property type="evidence" value="ECO:0007669"/>
    <property type="project" value="TreeGrafter"/>
</dbReference>
<feature type="disulfide bond" evidence="9">
    <location>
        <begin position="16"/>
        <end position="110"/>
    </location>
</feature>
<feature type="domain" description="NTR" evidence="10">
    <location>
        <begin position="14"/>
        <end position="135"/>
    </location>
</feature>
<evidence type="ECO:0000256" key="9">
    <source>
        <dbReference type="PIRSR" id="PIRSR601820-3"/>
    </source>
</evidence>
<dbReference type="GO" id="GO:0008191">
    <property type="term" value="F:metalloendopeptidase inhibitor activity"/>
    <property type="evidence" value="ECO:0007669"/>
    <property type="project" value="InterPro"/>
</dbReference>
<evidence type="ECO:0000256" key="1">
    <source>
        <dbReference type="ARBA" id="ARBA00004613"/>
    </source>
</evidence>
<dbReference type="PANTHER" id="PTHR11844">
    <property type="entry name" value="METALLOPROTEASE INHIBITOR"/>
    <property type="match status" value="1"/>
</dbReference>
<proteinExistence type="inferred from homology"/>
<reference evidence="11" key="1">
    <citation type="journal article" date="2022" name="bioRxiv">
        <title>Sequencing and chromosome-scale assembly of the giantPleurodeles waltlgenome.</title>
        <authorList>
            <person name="Brown T."/>
            <person name="Elewa A."/>
            <person name="Iarovenko S."/>
            <person name="Subramanian E."/>
            <person name="Araus A.J."/>
            <person name="Petzold A."/>
            <person name="Susuki M."/>
            <person name="Suzuki K.-i.T."/>
            <person name="Hayashi T."/>
            <person name="Toyoda A."/>
            <person name="Oliveira C."/>
            <person name="Osipova E."/>
            <person name="Leigh N.D."/>
            <person name="Simon A."/>
            <person name="Yun M.H."/>
        </authorList>
    </citation>
    <scope>NUCLEOTIDE SEQUENCE</scope>
    <source>
        <strain evidence="11">20211129_DDA</strain>
        <tissue evidence="11">Liver</tissue>
    </source>
</reference>
<comment type="similarity">
    <text evidence="2">Belongs to the protease inhibitor I35 (TIMP) family.</text>
</comment>
<keyword evidence="5" id="KW-0646">Protease inhibitor</keyword>
<keyword evidence="4" id="KW-0483">Metalloprotease inhibitor</keyword>
<dbReference type="AlphaFoldDB" id="A0AAV7LW86"/>
<comment type="subcellular location">
    <subcellularLocation>
        <location evidence="1">Secreted</location>
    </subcellularLocation>
</comment>
<dbReference type="SMART" id="SM00206">
    <property type="entry name" value="NTR"/>
    <property type="match status" value="1"/>
</dbReference>
<evidence type="ECO:0000256" key="7">
    <source>
        <dbReference type="ARBA" id="ARBA00023215"/>
    </source>
</evidence>
<evidence type="ECO:0000256" key="3">
    <source>
        <dbReference type="ARBA" id="ARBA00022525"/>
    </source>
</evidence>
<keyword evidence="8" id="KW-0862">Zinc</keyword>
<dbReference type="PROSITE" id="PS50189">
    <property type="entry name" value="NTR"/>
    <property type="match status" value="1"/>
</dbReference>
<feature type="disulfide bond" evidence="9">
    <location>
        <begin position="26"/>
        <end position="135"/>
    </location>
</feature>
<feature type="disulfide bond" evidence="9">
    <location>
        <begin position="137"/>
        <end position="176"/>
    </location>
</feature>
<keyword evidence="7" id="KW-0481">Metalloenzyme inhibitor</keyword>
<comment type="caution">
    <text evidence="11">The sequence shown here is derived from an EMBL/GenBank/DDBJ whole genome shotgun (WGS) entry which is preliminary data.</text>
</comment>
<dbReference type="GO" id="GO:0002020">
    <property type="term" value="F:protease binding"/>
    <property type="evidence" value="ECO:0007669"/>
    <property type="project" value="TreeGrafter"/>
</dbReference>
<evidence type="ECO:0000256" key="5">
    <source>
        <dbReference type="ARBA" id="ARBA00022690"/>
    </source>
</evidence>
<evidence type="ECO:0000259" key="10">
    <source>
        <dbReference type="PROSITE" id="PS50189"/>
    </source>
</evidence>
<dbReference type="InterPro" id="IPR001820">
    <property type="entry name" value="TIMP"/>
</dbReference>
<dbReference type="GO" id="GO:0046872">
    <property type="term" value="F:metal ion binding"/>
    <property type="evidence" value="ECO:0007669"/>
    <property type="project" value="UniProtKB-KW"/>
</dbReference>
<feature type="disulfide bond" evidence="9">
    <location>
        <begin position="152"/>
        <end position="169"/>
    </location>
</feature>
<evidence type="ECO:0000313" key="11">
    <source>
        <dbReference type="EMBL" id="KAJ1095806.1"/>
    </source>
</evidence>
<sequence>MISLFNICPPSDACPCVDFHLQSFFCNWDFVIKGEFLTERNVTTHSGFSREGYDILVKKVFKGGDLLGKVIFVSRMVGTSCEIRYDYRNTDCLIIGRGSSTSDNMYLNACSYVSLWSQLSANQIKGIHGAYSAGCNCTIWFCSGEQCAPTTCPLMDLDRDSDKALKERCVSKNGTCTWESVQ</sequence>
<feature type="disulfide bond" evidence="9">
    <location>
        <begin position="14"/>
        <end position="81"/>
    </location>
</feature>
<keyword evidence="3" id="KW-0964">Secreted</keyword>
<dbReference type="Gene3D" id="3.90.370.10">
    <property type="entry name" value="Tissue inhibitor of metalloproteinase-1. Chain B, domain 1"/>
    <property type="match status" value="1"/>
</dbReference>
<gene>
    <name evidence="11" type="ORF">NDU88_000962</name>
</gene>
<dbReference type="PANTHER" id="PTHR11844:SF25">
    <property type="entry name" value="NTR DOMAIN-CONTAINING PROTEIN"/>
    <property type="match status" value="1"/>
</dbReference>
<dbReference type="Gene3D" id="2.40.50.120">
    <property type="match status" value="1"/>
</dbReference>
<evidence type="ECO:0000256" key="8">
    <source>
        <dbReference type="PIRSR" id="PIRSR601820-1"/>
    </source>
</evidence>
<dbReference type="EMBL" id="JANPWB010000014">
    <property type="protein sequence ID" value="KAJ1095806.1"/>
    <property type="molecule type" value="Genomic_DNA"/>
</dbReference>
<keyword evidence="8" id="KW-0479">Metal-binding</keyword>
<dbReference type="GO" id="GO:0031012">
    <property type="term" value="C:extracellular matrix"/>
    <property type="evidence" value="ECO:0007669"/>
    <property type="project" value="TreeGrafter"/>
</dbReference>
<evidence type="ECO:0000313" key="12">
    <source>
        <dbReference type="Proteomes" id="UP001066276"/>
    </source>
</evidence>